<evidence type="ECO:0000313" key="3">
    <source>
        <dbReference type="EMBL" id="KAJ7362825.1"/>
    </source>
</evidence>
<protein>
    <recommendedName>
        <fullName evidence="2">Glycosyltransferase 61 catalytic domain-containing protein</fullName>
    </recommendedName>
</protein>
<evidence type="ECO:0000259" key="2">
    <source>
        <dbReference type="Pfam" id="PF04577"/>
    </source>
</evidence>
<keyword evidence="1" id="KW-0812">Transmembrane</keyword>
<organism evidence="3 4">
    <name type="scientific">Mycena albidolilacea</name>
    <dbReference type="NCBI Taxonomy" id="1033008"/>
    <lineage>
        <taxon>Eukaryota</taxon>
        <taxon>Fungi</taxon>
        <taxon>Dikarya</taxon>
        <taxon>Basidiomycota</taxon>
        <taxon>Agaricomycotina</taxon>
        <taxon>Agaricomycetes</taxon>
        <taxon>Agaricomycetidae</taxon>
        <taxon>Agaricales</taxon>
        <taxon>Marasmiineae</taxon>
        <taxon>Mycenaceae</taxon>
        <taxon>Mycena</taxon>
    </lineage>
</organism>
<reference evidence="3" key="1">
    <citation type="submission" date="2023-03" db="EMBL/GenBank/DDBJ databases">
        <title>Massive genome expansion in bonnet fungi (Mycena s.s.) driven by repeated elements and novel gene families across ecological guilds.</title>
        <authorList>
            <consortium name="Lawrence Berkeley National Laboratory"/>
            <person name="Harder C.B."/>
            <person name="Miyauchi S."/>
            <person name="Viragh M."/>
            <person name="Kuo A."/>
            <person name="Thoen E."/>
            <person name="Andreopoulos B."/>
            <person name="Lu D."/>
            <person name="Skrede I."/>
            <person name="Drula E."/>
            <person name="Henrissat B."/>
            <person name="Morin E."/>
            <person name="Kohler A."/>
            <person name="Barry K."/>
            <person name="LaButti K."/>
            <person name="Morin E."/>
            <person name="Salamov A."/>
            <person name="Lipzen A."/>
            <person name="Mereny Z."/>
            <person name="Hegedus B."/>
            <person name="Baldrian P."/>
            <person name="Stursova M."/>
            <person name="Weitz H."/>
            <person name="Taylor A."/>
            <person name="Grigoriev I.V."/>
            <person name="Nagy L.G."/>
            <person name="Martin F."/>
            <person name="Kauserud H."/>
        </authorList>
    </citation>
    <scope>NUCLEOTIDE SEQUENCE</scope>
    <source>
        <strain evidence="3">CBHHK002</strain>
    </source>
</reference>
<dbReference type="EMBL" id="JARIHO010000004">
    <property type="protein sequence ID" value="KAJ7362825.1"/>
    <property type="molecule type" value="Genomic_DNA"/>
</dbReference>
<accession>A0AAD7AMF3</accession>
<feature type="domain" description="Glycosyltransferase 61 catalytic" evidence="2">
    <location>
        <begin position="394"/>
        <end position="474"/>
    </location>
</feature>
<sequence length="554" mass="61324">MAIRPALTRRDAILILLGASIMHVLTVFFPHEVAPPEILIDTVREHFPPDPPPPPPEVTRYHTKTTTIIQATTTTALVDAQPSAGPASSSPLDLAVEFPRTSIVAHAPGWTLYRDLFMSNGTFYILTDAPSEFPPIPLMASHPLAAENTPENIKLRDPTPNDMDFLPLAEAQRRWGDDVRNGRKNRVLSVDGNTVLVNEPRQFLRHYYHLVAELLFGVQAFWHGAFSAASTAVDREYSIGPHPAPPPITRIAFARSNADGWRDGPGFNAYFLRAAFPATTIEVEEDWDDRVKLTAQGDRAWHFPLLLLTDRSASHRGEICGSQTQRIAAEAVAFMRKQNQLVGLRVGGWWEPVRGAVLRFAGADVGLTDDNAEQVVLSSDTAEGDPRLPMPAKILITYISRQSAGNRKLTPESHEGLVQALQALVKAKGEKWELIVLEAEKVPKDEQLKIAARTTILLGVHGNGLTHLIMMQPTRISTVIEMFYPEGFAHDYQWTTRALGMKHFAVWNDTYRTEGLGEGKPTVNYPDPGFQGNFIPAHGPAVAKLIEDRVEGRL</sequence>
<keyword evidence="4" id="KW-1185">Reference proteome</keyword>
<keyword evidence="1" id="KW-1133">Transmembrane helix</keyword>
<feature type="transmembrane region" description="Helical" evidence="1">
    <location>
        <begin position="12"/>
        <end position="29"/>
    </location>
</feature>
<dbReference type="AlphaFoldDB" id="A0AAD7AMF3"/>
<dbReference type="Proteomes" id="UP001218218">
    <property type="component" value="Unassembled WGS sequence"/>
</dbReference>
<dbReference type="GO" id="GO:0016757">
    <property type="term" value="F:glycosyltransferase activity"/>
    <property type="evidence" value="ECO:0007669"/>
    <property type="project" value="InterPro"/>
</dbReference>
<keyword evidence="1" id="KW-0472">Membrane</keyword>
<comment type="caution">
    <text evidence="3">The sequence shown here is derived from an EMBL/GenBank/DDBJ whole genome shotgun (WGS) entry which is preliminary data.</text>
</comment>
<evidence type="ECO:0000256" key="1">
    <source>
        <dbReference type="SAM" id="Phobius"/>
    </source>
</evidence>
<dbReference type="InterPro" id="IPR049625">
    <property type="entry name" value="Glyco_transf_61_cat"/>
</dbReference>
<name>A0AAD7AMF3_9AGAR</name>
<evidence type="ECO:0000313" key="4">
    <source>
        <dbReference type="Proteomes" id="UP001218218"/>
    </source>
</evidence>
<gene>
    <name evidence="3" type="ORF">DFH08DRAFT_732022</name>
</gene>
<proteinExistence type="predicted"/>
<dbReference type="Pfam" id="PF04577">
    <property type="entry name" value="Glyco_transf_61"/>
    <property type="match status" value="1"/>
</dbReference>